<evidence type="ECO:0000256" key="6">
    <source>
        <dbReference type="ARBA" id="ARBA00022729"/>
    </source>
</evidence>
<feature type="chain" id="PRO_5040987992" description="rhamnogalacturonan endolyase" evidence="10">
    <location>
        <begin position="20"/>
        <end position="669"/>
    </location>
</feature>
<evidence type="ECO:0000313" key="14">
    <source>
        <dbReference type="Proteomes" id="UP001150238"/>
    </source>
</evidence>
<evidence type="ECO:0000259" key="12">
    <source>
        <dbReference type="Pfam" id="PF14686"/>
    </source>
</evidence>
<comment type="subcellular location">
    <subcellularLocation>
        <location evidence="2">Secreted</location>
    </subcellularLocation>
</comment>
<evidence type="ECO:0000256" key="9">
    <source>
        <dbReference type="ARBA" id="ARBA00023326"/>
    </source>
</evidence>
<dbReference type="InterPro" id="IPR029413">
    <property type="entry name" value="RG-lyase_II"/>
</dbReference>
<evidence type="ECO:0000256" key="4">
    <source>
        <dbReference type="ARBA" id="ARBA00012437"/>
    </source>
</evidence>
<dbReference type="CDD" id="cd10316">
    <property type="entry name" value="RGL4_M"/>
    <property type="match status" value="1"/>
</dbReference>
<organism evidence="13 14">
    <name type="scientific">Lentinula lateritia</name>
    <dbReference type="NCBI Taxonomy" id="40482"/>
    <lineage>
        <taxon>Eukaryota</taxon>
        <taxon>Fungi</taxon>
        <taxon>Dikarya</taxon>
        <taxon>Basidiomycota</taxon>
        <taxon>Agaricomycotina</taxon>
        <taxon>Agaricomycetes</taxon>
        <taxon>Agaricomycetidae</taxon>
        <taxon>Agaricales</taxon>
        <taxon>Marasmiineae</taxon>
        <taxon>Omphalotaceae</taxon>
        <taxon>Lentinula</taxon>
    </lineage>
</organism>
<sequence>MAFRAFALTFVLLIRLSLAGTTPTAIQLDETEYSILLANDVISFGLLKTTSAIQNLTYQNVSLLGTVDGLTGQAYTDFPSDTFTTSGNSSYEIITGQDWAGVIFTDNDTLGSTVQRLWFLHASEPGVHSFVRLAYYNDTVTSKGELGESRTMFRPNGGPWTHIITNSEQWAPLPGAAAVAEEVVVQDATWYLGLTPDDPYVIAASTPFYESDYFTKYQFADNQTNKAHGLFGYSPDNVTTLGAWWVVNQKDTFFGGPLHGDLMVDGIIYNKQSTNHGGATNPNITNGFDRTFGPQFLYFNHGNQSTTLQELLVDAEQFANPSWNAEFYDEIAPYVRGYAPSSVRGTFQATVTVPEGALNPVAVLSANGVEFQNSAANFSAYQYWAPVEEDGSVSIPRVKEGWYRLTVIATGIFGEYAQDNIIVNAGKVTSVSATWIAQSAGKELWRIGIPDKTAGGRYNFPVITATFHRKYAGEFRNGFERDLTHPNHPAKYRIYWGAWDYPTQFPNGVNFTIGSSNESVDWNYVHWSRFGPTYIRNETVTDINQWQINFELEEAPSADSIATFTMQLAGVETTAGNTDVASGSDPSVPILTYVNDQSQPLNWTILAYQSSSCGERSAISCHLLYNRLEFSGSWLVAGWNRFVIILPFDAPVYVQYDALRLELNETSSK</sequence>
<dbReference type="PANTHER" id="PTHR32018">
    <property type="entry name" value="RHAMNOGALACTURONATE LYASE FAMILY PROTEIN"/>
    <property type="match status" value="1"/>
</dbReference>
<gene>
    <name evidence="13" type="ORF">C8J55DRAFT_608380</name>
</gene>
<comment type="similarity">
    <text evidence="3">Belongs to the polysaccharide lyase 4 family.</text>
</comment>
<dbReference type="AlphaFoldDB" id="A0A9W9DHS3"/>
<comment type="caution">
    <text evidence="13">The sequence shown here is derived from an EMBL/GenBank/DDBJ whole genome shotgun (WGS) entry which is preliminary data.</text>
</comment>
<name>A0A9W9DHS3_9AGAR</name>
<dbReference type="PANTHER" id="PTHR32018:SF9">
    <property type="entry name" value="RHAMNOGALACTURONATE LYASE B"/>
    <property type="match status" value="1"/>
</dbReference>
<dbReference type="Proteomes" id="UP001150238">
    <property type="component" value="Unassembled WGS sequence"/>
</dbReference>
<evidence type="ECO:0000313" key="13">
    <source>
        <dbReference type="EMBL" id="KAJ4470001.1"/>
    </source>
</evidence>
<dbReference type="InterPro" id="IPR051850">
    <property type="entry name" value="Polysacch_Lyase_4"/>
</dbReference>
<dbReference type="GO" id="GO:0102210">
    <property type="term" value="F:rhamnogalacturonan endolyase activity"/>
    <property type="evidence" value="ECO:0007669"/>
    <property type="project" value="UniProtKB-EC"/>
</dbReference>
<dbReference type="InterPro" id="IPR029411">
    <property type="entry name" value="RG-lyase_III"/>
</dbReference>
<feature type="domain" description="Rhamnogalacturonan lyase" evidence="12">
    <location>
        <begin position="354"/>
        <end position="430"/>
    </location>
</feature>
<dbReference type="EMBL" id="JANVFS010000033">
    <property type="protein sequence ID" value="KAJ4470001.1"/>
    <property type="molecule type" value="Genomic_DNA"/>
</dbReference>
<reference evidence="13" key="1">
    <citation type="submission" date="2022-08" db="EMBL/GenBank/DDBJ databases">
        <authorList>
            <consortium name="DOE Joint Genome Institute"/>
            <person name="Min B."/>
            <person name="Riley R."/>
            <person name="Sierra-Patev S."/>
            <person name="Naranjo-Ortiz M."/>
            <person name="Looney B."/>
            <person name="Konkel Z."/>
            <person name="Slot J.C."/>
            <person name="Sakamoto Y."/>
            <person name="Steenwyk J.L."/>
            <person name="Rokas A."/>
            <person name="Carro J."/>
            <person name="Camarero S."/>
            <person name="Ferreira P."/>
            <person name="Molpeceres G."/>
            <person name="Ruiz-Duenas F.J."/>
            <person name="Serrano A."/>
            <person name="Henrissat B."/>
            <person name="Drula E."/>
            <person name="Hughes K.W."/>
            <person name="Mata J.L."/>
            <person name="Ishikawa N.K."/>
            <person name="Vargas-Isla R."/>
            <person name="Ushijima S."/>
            <person name="Smith C.A."/>
            <person name="Ahrendt S."/>
            <person name="Andreopoulos W."/>
            <person name="He G."/>
            <person name="Labutti K."/>
            <person name="Lipzen A."/>
            <person name="Ng V."/>
            <person name="Sandor L."/>
            <person name="Barry K."/>
            <person name="Martinez A.T."/>
            <person name="Xiao Y."/>
            <person name="Gibbons J.G."/>
            <person name="Terashima K."/>
            <person name="Hibbett D.S."/>
            <person name="Grigoriev I.V."/>
        </authorList>
    </citation>
    <scope>NUCLEOTIDE SEQUENCE</scope>
    <source>
        <strain evidence="13">Sp2 HRB7682 ss15</strain>
    </source>
</reference>
<reference evidence="13" key="2">
    <citation type="journal article" date="2023" name="Proc. Natl. Acad. Sci. U.S.A.">
        <title>A global phylogenomic analysis of the shiitake genus Lentinula.</title>
        <authorList>
            <person name="Sierra-Patev S."/>
            <person name="Min B."/>
            <person name="Naranjo-Ortiz M."/>
            <person name="Looney B."/>
            <person name="Konkel Z."/>
            <person name="Slot J.C."/>
            <person name="Sakamoto Y."/>
            <person name="Steenwyk J.L."/>
            <person name="Rokas A."/>
            <person name="Carro J."/>
            <person name="Camarero S."/>
            <person name="Ferreira P."/>
            <person name="Molpeceres G."/>
            <person name="Ruiz-Duenas F.J."/>
            <person name="Serrano A."/>
            <person name="Henrissat B."/>
            <person name="Drula E."/>
            <person name="Hughes K.W."/>
            <person name="Mata J.L."/>
            <person name="Ishikawa N.K."/>
            <person name="Vargas-Isla R."/>
            <person name="Ushijima S."/>
            <person name="Smith C.A."/>
            <person name="Donoghue J."/>
            <person name="Ahrendt S."/>
            <person name="Andreopoulos W."/>
            <person name="He G."/>
            <person name="LaButti K."/>
            <person name="Lipzen A."/>
            <person name="Ng V."/>
            <person name="Riley R."/>
            <person name="Sandor L."/>
            <person name="Barry K."/>
            <person name="Martinez A.T."/>
            <person name="Xiao Y."/>
            <person name="Gibbons J.G."/>
            <person name="Terashima K."/>
            <person name="Grigoriev I.V."/>
            <person name="Hibbett D."/>
        </authorList>
    </citation>
    <scope>NUCLEOTIDE SEQUENCE</scope>
    <source>
        <strain evidence="13">Sp2 HRB7682 ss15</strain>
    </source>
</reference>
<dbReference type="EC" id="4.2.2.23" evidence="4"/>
<dbReference type="SUPFAM" id="SSF74650">
    <property type="entry name" value="Galactose mutarotase-like"/>
    <property type="match status" value="1"/>
</dbReference>
<evidence type="ECO:0000256" key="8">
    <source>
        <dbReference type="ARBA" id="ARBA00023277"/>
    </source>
</evidence>
<keyword evidence="6 10" id="KW-0732">Signal</keyword>
<keyword evidence="8" id="KW-0119">Carbohydrate metabolism</keyword>
<accession>A0A9W9DHS3</accession>
<evidence type="ECO:0000256" key="5">
    <source>
        <dbReference type="ARBA" id="ARBA00022525"/>
    </source>
</evidence>
<dbReference type="InterPro" id="IPR013784">
    <property type="entry name" value="Carb-bd-like_fold"/>
</dbReference>
<evidence type="ECO:0000256" key="7">
    <source>
        <dbReference type="ARBA" id="ARBA00023239"/>
    </source>
</evidence>
<dbReference type="InterPro" id="IPR008979">
    <property type="entry name" value="Galactose-bd-like_sf"/>
</dbReference>
<keyword evidence="5" id="KW-0964">Secreted</keyword>
<keyword evidence="9" id="KW-0624">Polysaccharide degradation</keyword>
<dbReference type="InterPro" id="IPR011013">
    <property type="entry name" value="Gal_mutarotase_sf_dom"/>
</dbReference>
<dbReference type="Pfam" id="PF14683">
    <property type="entry name" value="CBM-like"/>
    <property type="match status" value="1"/>
</dbReference>
<proteinExistence type="inferred from homology"/>
<dbReference type="GO" id="GO:0030246">
    <property type="term" value="F:carbohydrate binding"/>
    <property type="evidence" value="ECO:0007669"/>
    <property type="project" value="InterPro"/>
</dbReference>
<feature type="domain" description="Rhamnogalacturonan lyase" evidence="11">
    <location>
        <begin position="443"/>
        <end position="661"/>
    </location>
</feature>
<evidence type="ECO:0000259" key="11">
    <source>
        <dbReference type="Pfam" id="PF14683"/>
    </source>
</evidence>
<dbReference type="SUPFAM" id="SSF49785">
    <property type="entry name" value="Galactose-binding domain-like"/>
    <property type="match status" value="1"/>
</dbReference>
<dbReference type="Gene3D" id="2.60.40.1120">
    <property type="entry name" value="Carboxypeptidase-like, regulatory domain"/>
    <property type="match status" value="1"/>
</dbReference>
<feature type="signal peptide" evidence="10">
    <location>
        <begin position="1"/>
        <end position="19"/>
    </location>
</feature>
<evidence type="ECO:0000256" key="10">
    <source>
        <dbReference type="SAM" id="SignalP"/>
    </source>
</evidence>
<keyword evidence="7 13" id="KW-0456">Lyase</keyword>
<dbReference type="SUPFAM" id="SSF49452">
    <property type="entry name" value="Starch-binding domain-like"/>
    <property type="match status" value="1"/>
</dbReference>
<protein>
    <recommendedName>
        <fullName evidence="4">rhamnogalacturonan endolyase</fullName>
        <ecNumber evidence="4">4.2.2.23</ecNumber>
    </recommendedName>
</protein>
<dbReference type="GO" id="GO:0005576">
    <property type="term" value="C:extracellular region"/>
    <property type="evidence" value="ECO:0007669"/>
    <property type="project" value="UniProtKB-SubCell"/>
</dbReference>
<dbReference type="GO" id="GO:0000272">
    <property type="term" value="P:polysaccharide catabolic process"/>
    <property type="evidence" value="ECO:0007669"/>
    <property type="project" value="UniProtKB-KW"/>
</dbReference>
<evidence type="ECO:0000256" key="1">
    <source>
        <dbReference type="ARBA" id="ARBA00001324"/>
    </source>
</evidence>
<evidence type="ECO:0000256" key="3">
    <source>
        <dbReference type="ARBA" id="ARBA00010418"/>
    </source>
</evidence>
<dbReference type="Pfam" id="PF14686">
    <property type="entry name" value="fn3_3"/>
    <property type="match status" value="1"/>
</dbReference>
<comment type="catalytic activity">
    <reaction evidence="1">
        <text>Endotype eliminative cleavage of L-alpha-rhamnopyranosyl-(1-&gt;4)-alpha-D-galactopyranosyluronic acid bonds of rhamnogalacturonan I domains in ramified hairy regions of pectin leaving L-rhamnopyranose at the reducing end and 4-deoxy-4,5-unsaturated D-galactopyranosyluronic acid at the non-reducing end.</text>
        <dbReference type="EC" id="4.2.2.23"/>
    </reaction>
</comment>
<evidence type="ECO:0000256" key="2">
    <source>
        <dbReference type="ARBA" id="ARBA00004613"/>
    </source>
</evidence>